<feature type="region of interest" description="Disordered" evidence="1">
    <location>
        <begin position="1"/>
        <end position="33"/>
    </location>
</feature>
<evidence type="ECO:0000256" key="1">
    <source>
        <dbReference type="SAM" id="MobiDB-lite"/>
    </source>
</evidence>
<evidence type="ECO:0000313" key="3">
    <source>
        <dbReference type="Proteomes" id="UP000059680"/>
    </source>
</evidence>
<dbReference type="PaxDb" id="39947-A0A0P0X546"/>
<dbReference type="InParanoid" id="A0A0P0X546"/>
<reference evidence="2 3" key="2">
    <citation type="journal article" date="2013" name="Plant Cell Physiol.">
        <title>Rice Annotation Project Database (RAP-DB): an integrative and interactive database for rice genomics.</title>
        <authorList>
            <person name="Sakai H."/>
            <person name="Lee S.S."/>
            <person name="Tanaka T."/>
            <person name="Numa H."/>
            <person name="Kim J."/>
            <person name="Kawahara Y."/>
            <person name="Wakimoto H."/>
            <person name="Yang C.C."/>
            <person name="Iwamoto M."/>
            <person name="Abe T."/>
            <person name="Yamada Y."/>
            <person name="Muto A."/>
            <person name="Inokuchi H."/>
            <person name="Ikemura T."/>
            <person name="Matsumoto T."/>
            <person name="Sasaki T."/>
            <person name="Itoh T."/>
        </authorList>
    </citation>
    <scope>NUCLEOTIDE SEQUENCE [LARGE SCALE GENOMIC DNA]</scope>
    <source>
        <strain evidence="3">cv. Nipponbare</strain>
    </source>
</reference>
<name>A0A0P0X546_ORYSJ</name>
<reference evidence="3" key="1">
    <citation type="journal article" date="2005" name="Nature">
        <title>The map-based sequence of the rice genome.</title>
        <authorList>
            <consortium name="International rice genome sequencing project (IRGSP)"/>
            <person name="Matsumoto T."/>
            <person name="Wu J."/>
            <person name="Kanamori H."/>
            <person name="Katayose Y."/>
            <person name="Fujisawa M."/>
            <person name="Namiki N."/>
            <person name="Mizuno H."/>
            <person name="Yamamoto K."/>
            <person name="Antonio B.A."/>
            <person name="Baba T."/>
            <person name="Sakata K."/>
            <person name="Nagamura Y."/>
            <person name="Aoki H."/>
            <person name="Arikawa K."/>
            <person name="Arita K."/>
            <person name="Bito T."/>
            <person name="Chiden Y."/>
            <person name="Fujitsuka N."/>
            <person name="Fukunaka R."/>
            <person name="Hamada M."/>
            <person name="Harada C."/>
            <person name="Hayashi A."/>
            <person name="Hijishita S."/>
            <person name="Honda M."/>
            <person name="Hosokawa S."/>
            <person name="Ichikawa Y."/>
            <person name="Idonuma A."/>
            <person name="Iijima M."/>
            <person name="Ikeda M."/>
            <person name="Ikeno M."/>
            <person name="Ito K."/>
            <person name="Ito S."/>
            <person name="Ito T."/>
            <person name="Ito Y."/>
            <person name="Ito Y."/>
            <person name="Iwabuchi A."/>
            <person name="Kamiya K."/>
            <person name="Karasawa W."/>
            <person name="Kurita K."/>
            <person name="Katagiri S."/>
            <person name="Kikuta A."/>
            <person name="Kobayashi H."/>
            <person name="Kobayashi N."/>
            <person name="Machita K."/>
            <person name="Maehara T."/>
            <person name="Masukawa M."/>
            <person name="Mizubayashi T."/>
            <person name="Mukai Y."/>
            <person name="Nagasaki H."/>
            <person name="Nagata Y."/>
            <person name="Naito S."/>
            <person name="Nakashima M."/>
            <person name="Nakama Y."/>
            <person name="Nakamichi Y."/>
            <person name="Nakamura M."/>
            <person name="Meguro A."/>
            <person name="Negishi M."/>
            <person name="Ohta I."/>
            <person name="Ohta T."/>
            <person name="Okamoto M."/>
            <person name="Ono N."/>
            <person name="Saji S."/>
            <person name="Sakaguchi M."/>
            <person name="Sakai K."/>
            <person name="Shibata M."/>
            <person name="Shimokawa T."/>
            <person name="Song J."/>
            <person name="Takazaki Y."/>
            <person name="Terasawa K."/>
            <person name="Tsugane M."/>
            <person name="Tsuji K."/>
            <person name="Ueda S."/>
            <person name="Waki K."/>
            <person name="Yamagata H."/>
            <person name="Yamamoto M."/>
            <person name="Yamamoto S."/>
            <person name="Yamane H."/>
            <person name="Yoshiki S."/>
            <person name="Yoshihara R."/>
            <person name="Yukawa K."/>
            <person name="Zhong H."/>
            <person name="Yano M."/>
            <person name="Yuan Q."/>
            <person name="Ouyang S."/>
            <person name="Liu J."/>
            <person name="Jones K.M."/>
            <person name="Gansberger K."/>
            <person name="Moffat K."/>
            <person name="Hill J."/>
            <person name="Bera J."/>
            <person name="Fadrosh D."/>
            <person name="Jin S."/>
            <person name="Johri S."/>
            <person name="Kim M."/>
            <person name="Overton L."/>
            <person name="Reardon M."/>
            <person name="Tsitrin T."/>
            <person name="Vuong H."/>
            <person name="Weaver B."/>
            <person name="Ciecko A."/>
            <person name="Tallon L."/>
            <person name="Jackson J."/>
            <person name="Pai G."/>
            <person name="Aken S.V."/>
            <person name="Utterback T."/>
            <person name="Reidmuller S."/>
            <person name="Feldblyum T."/>
            <person name="Hsiao J."/>
            <person name="Zismann V."/>
            <person name="Iobst S."/>
            <person name="de Vazeille A.R."/>
            <person name="Buell C.R."/>
            <person name="Ying K."/>
            <person name="Li Y."/>
            <person name="Lu T."/>
            <person name="Huang Y."/>
            <person name="Zhao Q."/>
            <person name="Feng Q."/>
            <person name="Zhang L."/>
            <person name="Zhu J."/>
            <person name="Weng Q."/>
            <person name="Mu J."/>
            <person name="Lu Y."/>
            <person name="Fan D."/>
            <person name="Liu Y."/>
            <person name="Guan J."/>
            <person name="Zhang Y."/>
            <person name="Yu S."/>
            <person name="Liu X."/>
            <person name="Zhang Y."/>
            <person name="Hong G."/>
            <person name="Han B."/>
            <person name="Choisne N."/>
            <person name="Demange N."/>
            <person name="Orjeda G."/>
            <person name="Samain S."/>
            <person name="Cattolico L."/>
            <person name="Pelletier E."/>
            <person name="Couloux A."/>
            <person name="Segurens B."/>
            <person name="Wincker P."/>
            <person name="D'Hont A."/>
            <person name="Scarpelli C."/>
            <person name="Weissenbach J."/>
            <person name="Salanoubat M."/>
            <person name="Quetier F."/>
            <person name="Yu Y."/>
            <person name="Kim H.R."/>
            <person name="Rambo T."/>
            <person name="Currie J."/>
            <person name="Collura K."/>
            <person name="Luo M."/>
            <person name="Yang T."/>
            <person name="Ammiraju J.S.S."/>
            <person name="Engler F."/>
            <person name="Soderlund C."/>
            <person name="Wing R.A."/>
            <person name="Palmer L.E."/>
            <person name="de la Bastide M."/>
            <person name="Spiegel L."/>
            <person name="Nascimento L."/>
            <person name="Zutavern T."/>
            <person name="O'Shaughnessy A."/>
            <person name="Dike S."/>
            <person name="Dedhia N."/>
            <person name="Preston R."/>
            <person name="Balija V."/>
            <person name="McCombie W.R."/>
            <person name="Chow T."/>
            <person name="Chen H."/>
            <person name="Chung M."/>
            <person name="Chen C."/>
            <person name="Shaw J."/>
            <person name="Wu H."/>
            <person name="Hsiao K."/>
            <person name="Chao Y."/>
            <person name="Chu M."/>
            <person name="Cheng C."/>
            <person name="Hour A."/>
            <person name="Lee P."/>
            <person name="Lin S."/>
            <person name="Lin Y."/>
            <person name="Liou J."/>
            <person name="Liu S."/>
            <person name="Hsing Y."/>
            <person name="Raghuvanshi S."/>
            <person name="Mohanty A."/>
            <person name="Bharti A.K."/>
            <person name="Gaur A."/>
            <person name="Gupta V."/>
            <person name="Kumar D."/>
            <person name="Ravi V."/>
            <person name="Vij S."/>
            <person name="Kapur A."/>
            <person name="Khurana P."/>
            <person name="Khurana P."/>
            <person name="Khurana J.P."/>
            <person name="Tyagi A.K."/>
            <person name="Gaikwad K."/>
            <person name="Singh A."/>
            <person name="Dalal V."/>
            <person name="Srivastava S."/>
            <person name="Dixit A."/>
            <person name="Pal A.K."/>
            <person name="Ghazi I.A."/>
            <person name="Yadav M."/>
            <person name="Pandit A."/>
            <person name="Bhargava A."/>
            <person name="Sureshbabu K."/>
            <person name="Batra K."/>
            <person name="Sharma T.R."/>
            <person name="Mohapatra T."/>
            <person name="Singh N.K."/>
            <person name="Messing J."/>
            <person name="Nelson A.B."/>
            <person name="Fuks G."/>
            <person name="Kavchok S."/>
            <person name="Keizer G."/>
            <person name="Linton E."/>
            <person name="Llaca V."/>
            <person name="Song R."/>
            <person name="Tanyolac B."/>
            <person name="Young S."/>
            <person name="Ho-Il K."/>
            <person name="Hahn J.H."/>
            <person name="Sangsakoo G."/>
            <person name="Vanavichit A."/>
            <person name="de Mattos Luiz.A.T."/>
            <person name="Zimmer P.D."/>
            <person name="Malone G."/>
            <person name="Dellagostin O."/>
            <person name="de Oliveira A.C."/>
            <person name="Bevan M."/>
            <person name="Bancroft I."/>
            <person name="Minx P."/>
            <person name="Cordum H."/>
            <person name="Wilson R."/>
            <person name="Cheng Z."/>
            <person name="Jin W."/>
            <person name="Jiang J."/>
            <person name="Leong S.A."/>
            <person name="Iwama H."/>
            <person name="Gojobori T."/>
            <person name="Itoh T."/>
            <person name="Niimura Y."/>
            <person name="Fujii Y."/>
            <person name="Habara T."/>
            <person name="Sakai H."/>
            <person name="Sato Y."/>
            <person name="Wilson G."/>
            <person name="Kumar K."/>
            <person name="McCouch S."/>
            <person name="Juretic N."/>
            <person name="Hoen D."/>
            <person name="Wright S."/>
            <person name="Bruskiewich R."/>
            <person name="Bureau T."/>
            <person name="Miyao A."/>
            <person name="Hirochika H."/>
            <person name="Nishikawa T."/>
            <person name="Kadowaki K."/>
            <person name="Sugiura M."/>
            <person name="Burr B."/>
            <person name="Sasaki T."/>
        </authorList>
    </citation>
    <scope>NUCLEOTIDE SEQUENCE [LARGE SCALE GENOMIC DNA]</scope>
    <source>
        <strain evidence="3">cv. Nipponbare</strain>
    </source>
</reference>
<gene>
    <name evidence="2" type="ordered locus">Os07g0281900</name>
    <name evidence="2" type="ORF">OSNPB_070281900</name>
</gene>
<feature type="compositionally biased region" description="Polar residues" evidence="1">
    <location>
        <begin position="100"/>
        <end position="126"/>
    </location>
</feature>
<feature type="region of interest" description="Disordered" evidence="1">
    <location>
        <begin position="66"/>
        <end position="126"/>
    </location>
</feature>
<dbReference type="EMBL" id="AP014963">
    <property type="protein sequence ID" value="BAT00990.1"/>
    <property type="molecule type" value="Genomic_DNA"/>
</dbReference>
<organism evidence="2 3">
    <name type="scientific">Oryza sativa subsp. japonica</name>
    <name type="common">Rice</name>
    <dbReference type="NCBI Taxonomy" id="39947"/>
    <lineage>
        <taxon>Eukaryota</taxon>
        <taxon>Viridiplantae</taxon>
        <taxon>Streptophyta</taxon>
        <taxon>Embryophyta</taxon>
        <taxon>Tracheophyta</taxon>
        <taxon>Spermatophyta</taxon>
        <taxon>Magnoliopsida</taxon>
        <taxon>Liliopsida</taxon>
        <taxon>Poales</taxon>
        <taxon>Poaceae</taxon>
        <taxon>BOP clade</taxon>
        <taxon>Oryzoideae</taxon>
        <taxon>Oryzeae</taxon>
        <taxon>Oryzinae</taxon>
        <taxon>Oryza</taxon>
        <taxon>Oryza sativa</taxon>
    </lineage>
</organism>
<reference evidence="2 3" key="3">
    <citation type="journal article" date="2013" name="Rice">
        <title>Improvement of the Oryza sativa Nipponbare reference genome using next generation sequence and optical map data.</title>
        <authorList>
            <person name="Kawahara Y."/>
            <person name="de la Bastide M."/>
            <person name="Hamilton J.P."/>
            <person name="Kanamori H."/>
            <person name="McCombie W.R."/>
            <person name="Ouyang S."/>
            <person name="Schwartz D.C."/>
            <person name="Tanaka T."/>
            <person name="Wu J."/>
            <person name="Zhou S."/>
            <person name="Childs K.L."/>
            <person name="Davidson R.M."/>
            <person name="Lin H."/>
            <person name="Quesada-Ocampo L."/>
            <person name="Vaillancourt B."/>
            <person name="Sakai H."/>
            <person name="Lee S.S."/>
            <person name="Kim J."/>
            <person name="Numa H."/>
            <person name="Itoh T."/>
            <person name="Buell C.R."/>
            <person name="Matsumoto T."/>
        </authorList>
    </citation>
    <scope>NUCLEOTIDE SEQUENCE [LARGE SCALE GENOMIC DNA]</scope>
    <source>
        <strain evidence="3">cv. Nipponbare</strain>
    </source>
</reference>
<keyword evidence="3" id="KW-1185">Reference proteome</keyword>
<feature type="non-terminal residue" evidence="2">
    <location>
        <position position="1"/>
    </location>
</feature>
<sequence length="126" mass="12439">NHPNPLLLPHSPPPNHTALQPSPSPPLTSVSSPKLDGVVALPVAVAHCSPEPAAAAAGEAATTRSSAASAVSERESGSGVQWSRNGVRLRRHPPWPAASGSATASVMKTSTAGGRGAPSTSSSTAG</sequence>
<protein>
    <submittedName>
        <fullName evidence="2">Os07g0281900 protein</fullName>
    </submittedName>
</protein>
<dbReference type="AlphaFoldDB" id="A0A0P0X546"/>
<dbReference type="Proteomes" id="UP000059680">
    <property type="component" value="Chromosome 7"/>
</dbReference>
<accession>A0A0P0X546</accession>
<dbReference type="Gramene" id="Os07t0281900-01">
    <property type="protein sequence ID" value="Os07t0281900-01"/>
    <property type="gene ID" value="Os07g0281900"/>
</dbReference>
<evidence type="ECO:0000313" key="2">
    <source>
        <dbReference type="EMBL" id="BAT00990.1"/>
    </source>
</evidence>
<proteinExistence type="predicted"/>